<evidence type="ECO:0000313" key="2">
    <source>
        <dbReference type="EMBL" id="GIC88066.1"/>
    </source>
</evidence>
<accession>A0A8E0QSG4</accession>
<reference evidence="2" key="1">
    <citation type="journal article" date="2015" name="Genome Announc.">
        <title>Draft Genome Sequence of the Pathogenic Filamentous Fungus Aspergillus udagawae Strain IFM 46973T.</title>
        <authorList>
            <person name="Kusuya Y."/>
            <person name="Takahashi-Nakaguchi A."/>
            <person name="Takahashi H."/>
            <person name="Yaguchi T."/>
        </authorList>
    </citation>
    <scope>NUCLEOTIDE SEQUENCE</scope>
    <source>
        <strain evidence="2">IFM 46973</strain>
    </source>
</reference>
<name>A0A8E0QSG4_9EURO</name>
<evidence type="ECO:0000313" key="3">
    <source>
        <dbReference type="Proteomes" id="UP000036893"/>
    </source>
</evidence>
<feature type="region of interest" description="Disordered" evidence="1">
    <location>
        <begin position="1"/>
        <end position="49"/>
    </location>
</feature>
<evidence type="ECO:0000256" key="1">
    <source>
        <dbReference type="SAM" id="MobiDB-lite"/>
    </source>
</evidence>
<reference evidence="2" key="2">
    <citation type="submission" date="2021-01" db="EMBL/GenBank/DDBJ databases">
        <title>Pan-genome distribution and transcriptional activeness of fungal secondary metabolism genes in Aspergillus section Fumigati.</title>
        <authorList>
            <person name="Takahashi H."/>
            <person name="Umemura M."/>
            <person name="Ninomiya A."/>
            <person name="Kusuya Y."/>
            <person name="Urayama S."/>
            <person name="Shimizu M."/>
            <person name="Watanabe A."/>
            <person name="Kamei K."/>
            <person name="Yaguchi T."/>
            <person name="Hagiwara D."/>
        </authorList>
    </citation>
    <scope>NUCLEOTIDE SEQUENCE</scope>
    <source>
        <strain evidence="2">IFM 46973</strain>
    </source>
</reference>
<feature type="compositionally biased region" description="Polar residues" evidence="1">
    <location>
        <begin position="244"/>
        <end position="265"/>
    </location>
</feature>
<protein>
    <submittedName>
        <fullName evidence="2">Uncharacterized protein</fullName>
    </submittedName>
</protein>
<proteinExistence type="predicted"/>
<dbReference type="RefSeq" id="XP_043145332.1">
    <property type="nucleotide sequence ID" value="XM_043289397.1"/>
</dbReference>
<feature type="region of interest" description="Disordered" evidence="1">
    <location>
        <begin position="243"/>
        <end position="265"/>
    </location>
</feature>
<dbReference type="GeneID" id="66991933"/>
<dbReference type="EMBL" id="BBXM02000003">
    <property type="protein sequence ID" value="GIC88066.1"/>
    <property type="molecule type" value="Genomic_DNA"/>
</dbReference>
<comment type="caution">
    <text evidence="2">The sequence shown here is derived from an EMBL/GenBank/DDBJ whole genome shotgun (WGS) entry which is preliminary data.</text>
</comment>
<organism evidence="2 3">
    <name type="scientific">Aspergillus udagawae</name>
    <dbReference type="NCBI Taxonomy" id="91492"/>
    <lineage>
        <taxon>Eukaryota</taxon>
        <taxon>Fungi</taxon>
        <taxon>Dikarya</taxon>
        <taxon>Ascomycota</taxon>
        <taxon>Pezizomycotina</taxon>
        <taxon>Eurotiomycetes</taxon>
        <taxon>Eurotiomycetidae</taxon>
        <taxon>Eurotiales</taxon>
        <taxon>Aspergillaceae</taxon>
        <taxon>Aspergillus</taxon>
        <taxon>Aspergillus subgen. Fumigati</taxon>
    </lineage>
</organism>
<dbReference type="AlphaFoldDB" id="A0A8E0QSG4"/>
<dbReference type="Proteomes" id="UP000036893">
    <property type="component" value="Unassembled WGS sequence"/>
</dbReference>
<gene>
    <name evidence="2" type="ORF">Aud_004457</name>
</gene>
<sequence length="265" mass="29962">MAPSFLRKLRRRRRRDDNNIVGPSPHPEVPKMRGSIPALPMSSTHNNKPENIWHADAEKAEEYDAPCGIHAQPANASKTDTDQSPRDVQAFIEPGVDPSDQEPAFTWQDIEPRADPNPPPILEYFNYELSPTEKDNLLHMETRRQTSEVRNPLPPSRRARSEGTIAHFSTAHEERERQSALERAVQARLLGISTTLPSYDQVSGAVIVNHEGLPHFLSPEEEEERQVSLKRAVEERMLGLPRRTSFTWAQSHGPSLPSYSPASYK</sequence>